<dbReference type="EMBL" id="LRQT01000121">
    <property type="protein sequence ID" value="KXA61283.1"/>
    <property type="molecule type" value="Genomic_DNA"/>
</dbReference>
<organism evidence="3">
    <name type="scientific">Veillonella atypica</name>
    <dbReference type="NCBI Taxonomy" id="39777"/>
    <lineage>
        <taxon>Bacteria</taxon>
        <taxon>Bacillati</taxon>
        <taxon>Bacillota</taxon>
        <taxon>Negativicutes</taxon>
        <taxon>Veillonellales</taxon>
        <taxon>Veillonellaceae</taxon>
        <taxon>Veillonella</taxon>
    </lineage>
</organism>
<dbReference type="PATRIC" id="fig|39777.7.peg.1895"/>
<feature type="region of interest" description="Disordered" evidence="1">
    <location>
        <begin position="118"/>
        <end position="180"/>
    </location>
</feature>
<sequence length="378" mass="42790">MWLSIVAIVALVVVLLIVALIMIILLTPITYSIEWNGRTPYRVELSVKWLWRVLSLHLAYFQGKPFFKQLYVLGMQKIGPVKEYDEWIQQRVDDEYQKAVDEFENDPMAAQAEAMMKAMQGGGQSGTEPTEPTTVGASGESLYATCSAGQTSDAQGKQVRVERVDTSKDDNKGAEARAAQYDSIRDNPTMKPDDEVVEKVTFNSDGTIKEKVFTKIDGLKDSVKSRFQKPDPNDSMASFKSKIPTFWFMKHVTNTELWRQLLLVSKRCYDHSKPRDIAVEGRIGIGDPFKGGMFASMLYSIWPEQAEHIEIDYLNWHLEGSGHIKGRIILGALAWHGTRFVLSQPMRALIAETVKVVWVKRKEKKELERLKAEQAANA</sequence>
<reference evidence="3 4" key="1">
    <citation type="submission" date="2016-01" db="EMBL/GenBank/DDBJ databases">
        <authorList>
            <person name="Oliw E.H."/>
        </authorList>
    </citation>
    <scope>NUCLEOTIDE SEQUENCE [LARGE SCALE GENOMIC DNA]</scope>
    <source>
        <strain evidence="3 4">CMW7756B</strain>
    </source>
</reference>
<dbReference type="STRING" id="39777.B7L28_09345"/>
<feature type="compositionally biased region" description="Polar residues" evidence="1">
    <location>
        <begin position="127"/>
        <end position="136"/>
    </location>
</feature>
<name>A0A133RZT9_9FIRM</name>
<accession>A0A133RZT9</accession>
<evidence type="ECO:0000256" key="1">
    <source>
        <dbReference type="SAM" id="MobiDB-lite"/>
    </source>
</evidence>
<feature type="compositionally biased region" description="Basic and acidic residues" evidence="1">
    <location>
        <begin position="159"/>
        <end position="175"/>
    </location>
</feature>
<dbReference type="AlphaFoldDB" id="A0A133RZT9"/>
<comment type="caution">
    <text evidence="3">The sequence shown here is derived from an EMBL/GenBank/DDBJ whole genome shotgun (WGS) entry which is preliminary data.</text>
</comment>
<protein>
    <recommendedName>
        <fullName evidence="5">DUF2953 domain-containing protein</fullName>
    </recommendedName>
</protein>
<keyword evidence="2" id="KW-1133">Transmembrane helix</keyword>
<evidence type="ECO:0000256" key="2">
    <source>
        <dbReference type="SAM" id="Phobius"/>
    </source>
</evidence>
<dbReference type="Proteomes" id="UP000070226">
    <property type="component" value="Unassembled WGS sequence"/>
</dbReference>
<evidence type="ECO:0000313" key="4">
    <source>
        <dbReference type="Proteomes" id="UP000070226"/>
    </source>
</evidence>
<proteinExistence type="predicted"/>
<feature type="transmembrane region" description="Helical" evidence="2">
    <location>
        <begin position="7"/>
        <end position="29"/>
    </location>
</feature>
<evidence type="ECO:0008006" key="5">
    <source>
        <dbReference type="Google" id="ProtNLM"/>
    </source>
</evidence>
<keyword evidence="2" id="KW-0812">Transmembrane</keyword>
<evidence type="ECO:0000313" key="3">
    <source>
        <dbReference type="EMBL" id="KXA61283.1"/>
    </source>
</evidence>
<keyword evidence="2" id="KW-0472">Membrane</keyword>
<gene>
    <name evidence="3" type="ORF">HMPREF3233_01929</name>
</gene>